<dbReference type="PROSITE" id="PS51257">
    <property type="entry name" value="PROKAR_LIPOPROTEIN"/>
    <property type="match status" value="1"/>
</dbReference>
<evidence type="ECO:0000256" key="1">
    <source>
        <dbReference type="SAM" id="MobiDB-lite"/>
    </source>
</evidence>
<feature type="chain" id="PRO_5038861426" description="Lipoprotein" evidence="2">
    <location>
        <begin position="22"/>
        <end position="261"/>
    </location>
</feature>
<dbReference type="EMBL" id="MUAL01000137">
    <property type="protein sequence ID" value="OOR17339.1"/>
    <property type="molecule type" value="Genomic_DNA"/>
</dbReference>
<sequence>MKVSKIKVVCLCLGLSAMVVGCTDTKEEAKNVSLKETVSKEDSKNDVGKENSNSKESVTPKIDENCSEVYSKEECDQFAAYTQSDAGKQEARASKEKIKQKEIKYSGKEVYEKMQGVLEKWGGKPGTITPAPYEEGMVQMRSDGLYYIHSTYEIRGTTNGDGVYQYEMLVSDTLDLKDAYFPGSYGRFSRPMKYDEINEYYKREEERKAIEKANETPEDRERKRKETEEQEKKRKQVMEDIYGKELIENGEVDMSKKTLGE</sequence>
<comment type="caution">
    <text evidence="3">The sequence shown here is derived from an EMBL/GenBank/DDBJ whole genome shotgun (WGS) entry which is preliminary data.</text>
</comment>
<dbReference type="AlphaFoldDB" id="A0A1S9U5L5"/>
<reference evidence="3 4" key="1">
    <citation type="submission" date="2017-01" db="EMBL/GenBank/DDBJ databases">
        <title>Bacillus cereus isolates.</title>
        <authorList>
            <person name="Beno S.M."/>
        </authorList>
    </citation>
    <scope>NUCLEOTIDE SEQUENCE [LARGE SCALE GENOMIC DNA]</scope>
    <source>
        <strain evidence="3 4">FSL M7-1219</strain>
    </source>
</reference>
<dbReference type="Proteomes" id="UP000191124">
    <property type="component" value="Unassembled WGS sequence"/>
</dbReference>
<gene>
    <name evidence="3" type="ORF">BW892_27620</name>
</gene>
<name>A0A1S9U5L5_BACCE</name>
<accession>A0A1S9U5L5</accession>
<evidence type="ECO:0000313" key="4">
    <source>
        <dbReference type="Proteomes" id="UP000191124"/>
    </source>
</evidence>
<evidence type="ECO:0000313" key="3">
    <source>
        <dbReference type="EMBL" id="OOR17339.1"/>
    </source>
</evidence>
<dbReference type="RefSeq" id="WP_078182194.1">
    <property type="nucleotide sequence ID" value="NZ_MUAL01000137.1"/>
</dbReference>
<organism evidence="3 4">
    <name type="scientific">Bacillus cereus</name>
    <dbReference type="NCBI Taxonomy" id="1396"/>
    <lineage>
        <taxon>Bacteria</taxon>
        <taxon>Bacillati</taxon>
        <taxon>Bacillota</taxon>
        <taxon>Bacilli</taxon>
        <taxon>Bacillales</taxon>
        <taxon>Bacillaceae</taxon>
        <taxon>Bacillus</taxon>
        <taxon>Bacillus cereus group</taxon>
    </lineage>
</organism>
<proteinExistence type="predicted"/>
<keyword evidence="2" id="KW-0732">Signal</keyword>
<feature type="region of interest" description="Disordered" evidence="1">
    <location>
        <begin position="30"/>
        <end position="60"/>
    </location>
</feature>
<evidence type="ECO:0008006" key="5">
    <source>
        <dbReference type="Google" id="ProtNLM"/>
    </source>
</evidence>
<evidence type="ECO:0000256" key="2">
    <source>
        <dbReference type="SAM" id="SignalP"/>
    </source>
</evidence>
<protein>
    <recommendedName>
        <fullName evidence="5">Lipoprotein</fullName>
    </recommendedName>
</protein>
<feature type="signal peptide" evidence="2">
    <location>
        <begin position="1"/>
        <end position="21"/>
    </location>
</feature>
<feature type="region of interest" description="Disordered" evidence="1">
    <location>
        <begin position="207"/>
        <end position="240"/>
    </location>
</feature>
<feature type="compositionally biased region" description="Basic and acidic residues" evidence="1">
    <location>
        <begin position="37"/>
        <end position="53"/>
    </location>
</feature>